<organism evidence="6 7">
    <name type="scientific">Rudanella paleaurantiibacter</name>
    <dbReference type="NCBI Taxonomy" id="2614655"/>
    <lineage>
        <taxon>Bacteria</taxon>
        <taxon>Pseudomonadati</taxon>
        <taxon>Bacteroidota</taxon>
        <taxon>Cytophagia</taxon>
        <taxon>Cytophagales</taxon>
        <taxon>Cytophagaceae</taxon>
        <taxon>Rudanella</taxon>
    </lineage>
</organism>
<gene>
    <name evidence="6" type="ORF">F5984_19775</name>
</gene>
<name>A0A7J5TX47_9BACT</name>
<protein>
    <recommendedName>
        <fullName evidence="5">Core-binding (CB) domain-containing protein</fullName>
    </recommendedName>
</protein>
<dbReference type="SUPFAM" id="SSF56349">
    <property type="entry name" value="DNA breaking-rejoining enzymes"/>
    <property type="match status" value="1"/>
</dbReference>
<keyword evidence="2 4" id="KW-0238">DNA-binding</keyword>
<reference evidence="6 7" key="1">
    <citation type="submission" date="2019-10" db="EMBL/GenBank/DDBJ databases">
        <title>Rudanella paleaurantiibacter sp. nov., isolated from sludge.</title>
        <authorList>
            <person name="Xu S.Q."/>
        </authorList>
    </citation>
    <scope>NUCLEOTIDE SEQUENCE [LARGE SCALE GENOMIC DNA]</scope>
    <source>
        <strain evidence="6 7">HX-22-17</strain>
    </source>
</reference>
<dbReference type="Pfam" id="PF17293">
    <property type="entry name" value="Arm-DNA-bind_5"/>
    <property type="match status" value="1"/>
</dbReference>
<sequence>MLNRRMEKLFWAHASKKNPDYITLYFRITLDGSRAELGSTGIKIHHKHWNAEAQRVTARSAEAQQYNHTLDIWREKAQAIYNELLLKKVPFTANNIKTLFRQQGRGFTFLYCFELYLKQLSRDPDITFGTWKTYDVVRKKIEAYLKETNQLELPIENFTKGILEKYRTWMRIDQQRAPNTIRKHTATIKQVHTWAYLNDYSMKDCLQGYRVPSVKAGTPISLNTEELLTLLTHDFSNFPVLGEVRDQFLISCFSGLAYADLKTLRSEHLVIRSVQTHEDEVPSNLTWLLKDRIKTDITARQPLHPVVRMILDKYEGRPEEMHVRPNQKTNLYLKLIAMHCGINKPLTTHVGRKTFANLCLNGGLYSDAFAVVCPAVGQFKNTKFSTESTIAMMGRTSAKGLEVYATPGEQSIMLELKTRQA</sequence>
<keyword evidence="1" id="KW-0229">DNA integration</keyword>
<dbReference type="InterPro" id="IPR011010">
    <property type="entry name" value="DNA_brk_join_enz"/>
</dbReference>
<dbReference type="InterPro" id="IPR013762">
    <property type="entry name" value="Integrase-like_cat_sf"/>
</dbReference>
<dbReference type="InterPro" id="IPR025269">
    <property type="entry name" value="SAM-like_dom"/>
</dbReference>
<dbReference type="CDD" id="cd01185">
    <property type="entry name" value="INTN1_C_like"/>
    <property type="match status" value="1"/>
</dbReference>
<accession>A0A7J5TX47</accession>
<evidence type="ECO:0000313" key="6">
    <source>
        <dbReference type="EMBL" id="KAB7727996.1"/>
    </source>
</evidence>
<evidence type="ECO:0000256" key="4">
    <source>
        <dbReference type="PROSITE-ProRule" id="PRU01248"/>
    </source>
</evidence>
<dbReference type="InterPro" id="IPR010998">
    <property type="entry name" value="Integrase_recombinase_N"/>
</dbReference>
<dbReference type="EMBL" id="WELI01000009">
    <property type="protein sequence ID" value="KAB7727996.1"/>
    <property type="molecule type" value="Genomic_DNA"/>
</dbReference>
<comment type="caution">
    <text evidence="6">The sequence shown here is derived from an EMBL/GenBank/DDBJ whole genome shotgun (WGS) entry which is preliminary data.</text>
</comment>
<evidence type="ECO:0000259" key="5">
    <source>
        <dbReference type="PROSITE" id="PS51900"/>
    </source>
</evidence>
<dbReference type="GO" id="GO:0003677">
    <property type="term" value="F:DNA binding"/>
    <property type="evidence" value="ECO:0007669"/>
    <property type="project" value="UniProtKB-UniRule"/>
</dbReference>
<dbReference type="InterPro" id="IPR035386">
    <property type="entry name" value="Arm-DNA-bind_5"/>
</dbReference>
<keyword evidence="7" id="KW-1185">Reference proteome</keyword>
<dbReference type="Gene3D" id="1.10.443.10">
    <property type="entry name" value="Intergrase catalytic core"/>
    <property type="match status" value="1"/>
</dbReference>
<proteinExistence type="predicted"/>
<dbReference type="Pfam" id="PF13102">
    <property type="entry name" value="Phage_int_SAM_5"/>
    <property type="match status" value="1"/>
</dbReference>
<dbReference type="GO" id="GO:0006310">
    <property type="term" value="P:DNA recombination"/>
    <property type="evidence" value="ECO:0007669"/>
    <property type="project" value="UniProtKB-KW"/>
</dbReference>
<evidence type="ECO:0000256" key="3">
    <source>
        <dbReference type="ARBA" id="ARBA00023172"/>
    </source>
</evidence>
<dbReference type="Proteomes" id="UP000488299">
    <property type="component" value="Unassembled WGS sequence"/>
</dbReference>
<dbReference type="PROSITE" id="PS51900">
    <property type="entry name" value="CB"/>
    <property type="match status" value="1"/>
</dbReference>
<evidence type="ECO:0000256" key="1">
    <source>
        <dbReference type="ARBA" id="ARBA00022908"/>
    </source>
</evidence>
<dbReference type="InterPro" id="IPR044068">
    <property type="entry name" value="CB"/>
</dbReference>
<evidence type="ECO:0000313" key="7">
    <source>
        <dbReference type="Proteomes" id="UP000488299"/>
    </source>
</evidence>
<keyword evidence="3" id="KW-0233">DNA recombination</keyword>
<dbReference type="AlphaFoldDB" id="A0A7J5TX47"/>
<feature type="domain" description="Core-binding (CB)" evidence="5">
    <location>
        <begin position="111"/>
        <end position="196"/>
    </location>
</feature>
<dbReference type="Gene3D" id="1.10.150.130">
    <property type="match status" value="1"/>
</dbReference>
<dbReference type="GO" id="GO:0015074">
    <property type="term" value="P:DNA integration"/>
    <property type="evidence" value="ECO:0007669"/>
    <property type="project" value="UniProtKB-KW"/>
</dbReference>
<evidence type="ECO:0000256" key="2">
    <source>
        <dbReference type="ARBA" id="ARBA00023125"/>
    </source>
</evidence>